<dbReference type="EMBL" id="CAFBLJ010000037">
    <property type="protein sequence ID" value="CAB4868403.1"/>
    <property type="molecule type" value="Genomic_DNA"/>
</dbReference>
<dbReference type="InterPro" id="IPR036412">
    <property type="entry name" value="HAD-like_sf"/>
</dbReference>
<dbReference type="SFLD" id="SFLDG01129">
    <property type="entry name" value="C1.5:_HAD__Beta-PGM__Phosphata"/>
    <property type="match status" value="1"/>
</dbReference>
<dbReference type="SFLD" id="SFLDS00003">
    <property type="entry name" value="Haloacid_Dehalogenase"/>
    <property type="match status" value="1"/>
</dbReference>
<dbReference type="InterPro" id="IPR041492">
    <property type="entry name" value="HAD_2"/>
</dbReference>
<dbReference type="InterPro" id="IPR023198">
    <property type="entry name" value="PGP-like_dom2"/>
</dbReference>
<dbReference type="EMBL" id="CAFBMF010000037">
    <property type="protein sequence ID" value="CAB4897719.1"/>
    <property type="molecule type" value="Genomic_DNA"/>
</dbReference>
<dbReference type="Pfam" id="PF13419">
    <property type="entry name" value="HAD_2"/>
    <property type="match status" value="1"/>
</dbReference>
<evidence type="ECO:0000313" key="3">
    <source>
        <dbReference type="EMBL" id="CAB4868403.1"/>
    </source>
</evidence>
<protein>
    <submittedName>
        <fullName evidence="4">Unannotated protein</fullName>
    </submittedName>
</protein>
<dbReference type="EMBL" id="CAEZYH010000036">
    <property type="protein sequence ID" value="CAB4720504.1"/>
    <property type="molecule type" value="Genomic_DNA"/>
</dbReference>
<reference evidence="4" key="1">
    <citation type="submission" date="2020-05" db="EMBL/GenBank/DDBJ databases">
        <authorList>
            <person name="Chiriac C."/>
            <person name="Salcher M."/>
            <person name="Ghai R."/>
            <person name="Kavagutti S V."/>
        </authorList>
    </citation>
    <scope>NUCLEOTIDE SEQUENCE</scope>
</reference>
<dbReference type="InterPro" id="IPR006439">
    <property type="entry name" value="HAD-SF_hydro_IA"/>
</dbReference>
<evidence type="ECO:0000313" key="4">
    <source>
        <dbReference type="EMBL" id="CAB4897719.1"/>
    </source>
</evidence>
<name>A0A6J7G239_9ZZZZ</name>
<dbReference type="PANTHER" id="PTHR18901">
    <property type="entry name" value="2-DEOXYGLUCOSE-6-PHOSPHATE PHOSPHATASE 2"/>
    <property type="match status" value="1"/>
</dbReference>
<gene>
    <name evidence="1" type="ORF">UFOPK2658_00990</name>
    <name evidence="2" type="ORF">UFOPK2880_00606</name>
    <name evidence="3" type="ORF">UFOPK3304_00859</name>
    <name evidence="4" type="ORF">UFOPK3494_00770</name>
</gene>
<dbReference type="Gene3D" id="3.40.50.1000">
    <property type="entry name" value="HAD superfamily/HAD-like"/>
    <property type="match status" value="1"/>
</dbReference>
<dbReference type="CDD" id="cd07505">
    <property type="entry name" value="HAD_BPGM-like"/>
    <property type="match status" value="1"/>
</dbReference>
<dbReference type="InterPro" id="IPR023214">
    <property type="entry name" value="HAD_sf"/>
</dbReference>
<dbReference type="Gene3D" id="1.10.150.240">
    <property type="entry name" value="Putative phosphatase, domain 2"/>
    <property type="match status" value="1"/>
</dbReference>
<dbReference type="AlphaFoldDB" id="A0A6J7G239"/>
<evidence type="ECO:0000313" key="2">
    <source>
        <dbReference type="EMBL" id="CAB4767391.1"/>
    </source>
</evidence>
<accession>A0A6J7G239</accession>
<organism evidence="4">
    <name type="scientific">freshwater metagenome</name>
    <dbReference type="NCBI Taxonomy" id="449393"/>
    <lineage>
        <taxon>unclassified sequences</taxon>
        <taxon>metagenomes</taxon>
        <taxon>ecological metagenomes</taxon>
    </lineage>
</organism>
<evidence type="ECO:0000313" key="1">
    <source>
        <dbReference type="EMBL" id="CAB4720504.1"/>
    </source>
</evidence>
<dbReference type="SUPFAM" id="SSF56784">
    <property type="entry name" value="HAD-like"/>
    <property type="match status" value="1"/>
</dbReference>
<dbReference type="EMBL" id="CAEZZP010000026">
    <property type="protein sequence ID" value="CAB4767391.1"/>
    <property type="molecule type" value="Genomic_DNA"/>
</dbReference>
<dbReference type="NCBIfam" id="TIGR01509">
    <property type="entry name" value="HAD-SF-IA-v3"/>
    <property type="match status" value="1"/>
</dbReference>
<proteinExistence type="predicted"/>
<dbReference type="PRINTS" id="PR00413">
    <property type="entry name" value="HADHALOGNASE"/>
</dbReference>
<dbReference type="PANTHER" id="PTHR18901:SF38">
    <property type="entry name" value="PSEUDOURIDINE-5'-PHOSPHATASE"/>
    <property type="match status" value="1"/>
</dbReference>
<sequence length="218" mass="23640">MNQPAAVLWDMDGTIVDTEPYWFAAEFEIVEMHGGQWSHEHARALVGSDLLDSGAYMRKHGGVDREPAEIVEMLLDRVVAQLRVEVPWRPGARELLAAVNEAGIPTALVTMSWKRFADQVVECLPSGSFRVSVTGDEVTRGKPHPEPYLLAAERLGVDPRDCVAIEDSPTGVRSALAAGCRVLGVPHVVPIPSDLDQGSGQLVIATSLVGKTLNDLVW</sequence>